<feature type="domain" description="CHK kinase-like" evidence="1">
    <location>
        <begin position="166"/>
        <end position="356"/>
    </location>
</feature>
<dbReference type="InterPro" id="IPR012877">
    <property type="entry name" value="Dhs-27"/>
</dbReference>
<evidence type="ECO:0000313" key="3">
    <source>
        <dbReference type="WBParaSite" id="Csp11.Scaffold629.g15765.t1"/>
    </source>
</evidence>
<dbReference type="PANTHER" id="PTHR23020:SF7">
    <property type="entry name" value="CHK DOMAIN-CONTAINING PROTEIN-RELATED"/>
    <property type="match status" value="1"/>
</dbReference>
<sequence length="434" mass="50458">MSLYEPADGILETHVTWEDVEADLQKKFGTKASFGENKKATNISDLKGFMSRIALVEPDWQNVEEGKQLPEKFALKVRTQFFELYQVFNQISSQLALHALSKIMNFEGGAGFSEEKMKHFAKLTKECHNREVEVYKLLMRFNHPNIPYTKVYSLKSFDDDDDLKGYLIVDFVSNIHEIEMFQNIPADDLFPLVRGIATFSALTQSLSLEETSFALGQNYLEMLFGEFLNEAELNKKFDRLESQFEEKDKENVEKLVKVFNHYKSLVKKYTTISETLNMALVLNHGDLWQSNVIHSLNEDGTLKLEAMIDWQGVSRMPPGLDLSRLLLGCLSLEDRRTRGTEILNCYYETFTKVHGKELFTFQELQDCYNLFAPMMAMLLLPDMHSFIDNNTRVSEEMKVIVRKDTTKKMRAIMDDILEIHEYNLEHYPDFMRID</sequence>
<dbReference type="eggNOG" id="ENOG502QVFS">
    <property type="taxonomic scope" value="Eukaryota"/>
</dbReference>
<accession>A0A1I7U7Y3</accession>
<dbReference type="SUPFAM" id="SSF56112">
    <property type="entry name" value="Protein kinase-like (PK-like)"/>
    <property type="match status" value="1"/>
</dbReference>
<evidence type="ECO:0000313" key="2">
    <source>
        <dbReference type="Proteomes" id="UP000095282"/>
    </source>
</evidence>
<dbReference type="SMART" id="SM00587">
    <property type="entry name" value="CHK"/>
    <property type="match status" value="1"/>
</dbReference>
<organism evidence="2 3">
    <name type="scientific">Caenorhabditis tropicalis</name>
    <dbReference type="NCBI Taxonomy" id="1561998"/>
    <lineage>
        <taxon>Eukaryota</taxon>
        <taxon>Metazoa</taxon>
        <taxon>Ecdysozoa</taxon>
        <taxon>Nematoda</taxon>
        <taxon>Chromadorea</taxon>
        <taxon>Rhabditida</taxon>
        <taxon>Rhabditina</taxon>
        <taxon>Rhabditomorpha</taxon>
        <taxon>Rhabditoidea</taxon>
        <taxon>Rhabditidae</taxon>
        <taxon>Peloderinae</taxon>
        <taxon>Caenorhabditis</taxon>
    </lineage>
</organism>
<dbReference type="STRING" id="1561998.A0A1I7U7Y3"/>
<dbReference type="InterPro" id="IPR011009">
    <property type="entry name" value="Kinase-like_dom_sf"/>
</dbReference>
<reference evidence="3" key="1">
    <citation type="submission" date="2016-11" db="UniProtKB">
        <authorList>
            <consortium name="WormBaseParasite"/>
        </authorList>
    </citation>
    <scope>IDENTIFICATION</scope>
</reference>
<evidence type="ECO:0000259" key="1">
    <source>
        <dbReference type="SMART" id="SM00587"/>
    </source>
</evidence>
<dbReference type="InterPro" id="IPR015897">
    <property type="entry name" value="CHK_kinase-like"/>
</dbReference>
<dbReference type="PANTHER" id="PTHR23020">
    <property type="entry name" value="UNCHARACTERIZED NUCLEAR HORMONE RECEPTOR-RELATED"/>
    <property type="match status" value="1"/>
</dbReference>
<protein>
    <submittedName>
        <fullName evidence="3">CHK domain-containing protein</fullName>
    </submittedName>
</protein>
<dbReference type="InterPro" id="IPR052961">
    <property type="entry name" value="Oxido-Kinase-like_Enzymes"/>
</dbReference>
<dbReference type="AlphaFoldDB" id="A0A1I7U7Y3"/>
<keyword evidence="2" id="KW-1185">Reference proteome</keyword>
<dbReference type="WBParaSite" id="Csp11.Scaffold629.g15765.t1">
    <property type="protein sequence ID" value="Csp11.Scaffold629.g15765.t1"/>
    <property type="gene ID" value="Csp11.Scaffold629.g15765"/>
</dbReference>
<proteinExistence type="predicted"/>
<dbReference type="Pfam" id="PF07914">
    <property type="entry name" value="DUF1679"/>
    <property type="match status" value="1"/>
</dbReference>
<dbReference type="Proteomes" id="UP000095282">
    <property type="component" value="Unplaced"/>
</dbReference>
<dbReference type="Gene3D" id="3.90.1200.10">
    <property type="match status" value="1"/>
</dbReference>
<name>A0A1I7U7Y3_9PELO</name>